<feature type="region of interest" description="Disordered" evidence="1">
    <location>
        <begin position="35"/>
        <end position="56"/>
    </location>
</feature>
<protein>
    <submittedName>
        <fullName evidence="2">Bm11210</fullName>
    </submittedName>
</protein>
<gene>
    <name evidence="3" type="primary">bma-ztf-15</name>
    <name evidence="3" type="synonym">bma-lin-13</name>
    <name evidence="2 3" type="ORF">Bm11210</name>
    <name evidence="2" type="ORF">BM_Bm11210</name>
</gene>
<organism evidence="2">
    <name type="scientific">Brugia malayi</name>
    <name type="common">Filarial nematode worm</name>
    <dbReference type="NCBI Taxonomy" id="6279"/>
    <lineage>
        <taxon>Eukaryota</taxon>
        <taxon>Metazoa</taxon>
        <taxon>Ecdysozoa</taxon>
        <taxon>Nematoda</taxon>
        <taxon>Chromadorea</taxon>
        <taxon>Rhabditida</taxon>
        <taxon>Spirurina</taxon>
        <taxon>Spiruromorpha</taxon>
        <taxon>Filarioidea</taxon>
        <taxon>Onchocercidae</taxon>
        <taxon>Brugia</taxon>
    </lineage>
</organism>
<evidence type="ECO:0000313" key="3">
    <source>
        <dbReference type="WormBase" id="Bm11210"/>
    </source>
</evidence>
<reference evidence="2" key="2">
    <citation type="submission" date="2012-12" db="EMBL/GenBank/DDBJ databases">
        <authorList>
            <consortium name="WormBase Consortium"/>
            <person name="Ghedin E."/>
            <person name="Paulini M."/>
        </authorList>
    </citation>
    <scope>NUCLEOTIDE SEQUENCE</scope>
    <source>
        <strain evidence="2">FR3</strain>
    </source>
</reference>
<dbReference type="EMBL" id="LN857272">
    <property type="protein sequence ID" value="CDQ06948.1"/>
    <property type="molecule type" value="Genomic_DNA"/>
</dbReference>
<name>A0A1I9G968_BRUMA</name>
<sequence>MDLCILQVLRYAWSQLSDKERLKYETVARHKIQEKRKAEQLNKMSDQNTKSEKNMNAAKTQWIRSLPAMPLTEFKFMSAWAKKRERKRTSSCTL</sequence>
<reference evidence="2" key="1">
    <citation type="journal article" date="2007" name="Science">
        <title>Draft genome of the filarial nematode parasite Brugia malayi.</title>
        <authorList>
            <person name="Ghedin E."/>
            <person name="Wang S."/>
            <person name="Spiro D."/>
            <person name="Caler E."/>
            <person name="Zhao Q."/>
            <person name="Crabtree J."/>
            <person name="Allen J.E."/>
            <person name="Delcher A.L."/>
            <person name="Guiliano D.B."/>
            <person name="Miranda-Saavedra D."/>
            <person name="Angiuoli S.V."/>
            <person name="Creasy T."/>
            <person name="Amedeo P."/>
            <person name="Haas B."/>
            <person name="El-Sayed N.M."/>
            <person name="Wortman J.R."/>
            <person name="Feldblyum T."/>
            <person name="Tallon L."/>
            <person name="Schatz M."/>
            <person name="Shumway M."/>
            <person name="Koo H."/>
            <person name="Salzberg S.L."/>
            <person name="Schobel S."/>
            <person name="Pertea M."/>
            <person name="Pop M."/>
            <person name="White O."/>
            <person name="Barton G.J."/>
            <person name="Carlow C.K."/>
            <person name="Crawford M.J."/>
            <person name="Daub J."/>
            <person name="Dimmic M.W."/>
            <person name="Estes C.F."/>
            <person name="Foster J.M."/>
            <person name="Ganatra M."/>
            <person name="Gregory W.F."/>
            <person name="Johnson N.M."/>
            <person name="Jin J."/>
            <person name="Komuniecki R."/>
            <person name="Korf I."/>
            <person name="Kumar S."/>
            <person name="Laney S."/>
            <person name="Li B.W."/>
            <person name="Li W."/>
            <person name="Lindblom T.H."/>
            <person name="Lustigman S."/>
            <person name="Ma D."/>
            <person name="Maina C.V."/>
            <person name="Martin D.M."/>
            <person name="McCarter J.P."/>
            <person name="McReynolds L."/>
            <person name="Mitreva M."/>
            <person name="Nutman T.B."/>
            <person name="Parkinson J."/>
            <person name="Peregrin-Alvarez J.M."/>
            <person name="Poole C."/>
            <person name="Ren Q."/>
            <person name="Saunders L."/>
            <person name="Sluder A.E."/>
            <person name="Smith K."/>
            <person name="Stanke M."/>
            <person name="Unnasch T.R."/>
            <person name="Ware J."/>
            <person name="Wei A.D."/>
            <person name="Weil G."/>
            <person name="Williams D.J."/>
            <person name="Zhang Y."/>
            <person name="Williams S.A."/>
            <person name="Fraser-Liggett C."/>
            <person name="Slatko B."/>
            <person name="Blaxter M.L."/>
            <person name="Scott A.L."/>
        </authorList>
    </citation>
    <scope>NUCLEOTIDE SEQUENCE</scope>
    <source>
        <strain evidence="2">FR3</strain>
    </source>
</reference>
<accession>A0A1I9G968</accession>
<dbReference type="WormBase" id="Bm11210">
    <property type="protein sequence ID" value="BM31355"/>
    <property type="gene ID" value="WBGene00231471"/>
    <property type="gene designation" value="Bma-ztf-15"/>
</dbReference>
<proteinExistence type="predicted"/>
<evidence type="ECO:0000313" key="2">
    <source>
        <dbReference type="EMBL" id="CDQ06948.1"/>
    </source>
</evidence>
<dbReference type="AlphaFoldDB" id="A0A1I9G968"/>
<evidence type="ECO:0000256" key="1">
    <source>
        <dbReference type="SAM" id="MobiDB-lite"/>
    </source>
</evidence>